<dbReference type="Proteomes" id="UP000297245">
    <property type="component" value="Unassembled WGS sequence"/>
</dbReference>
<evidence type="ECO:0000313" key="2">
    <source>
        <dbReference type="EMBL" id="THU94607.1"/>
    </source>
</evidence>
<accession>A0A4S8LY44</accession>
<keyword evidence="3" id="KW-1185">Reference proteome</keyword>
<feature type="region of interest" description="Disordered" evidence="1">
    <location>
        <begin position="58"/>
        <end position="198"/>
    </location>
</feature>
<organism evidence="2 3">
    <name type="scientific">Dendrothele bispora (strain CBS 962.96)</name>
    <dbReference type="NCBI Taxonomy" id="1314807"/>
    <lineage>
        <taxon>Eukaryota</taxon>
        <taxon>Fungi</taxon>
        <taxon>Dikarya</taxon>
        <taxon>Basidiomycota</taxon>
        <taxon>Agaricomycotina</taxon>
        <taxon>Agaricomycetes</taxon>
        <taxon>Agaricomycetidae</taxon>
        <taxon>Agaricales</taxon>
        <taxon>Agaricales incertae sedis</taxon>
        <taxon>Dendrothele</taxon>
    </lineage>
</organism>
<evidence type="ECO:0000313" key="3">
    <source>
        <dbReference type="Proteomes" id="UP000297245"/>
    </source>
</evidence>
<dbReference type="EMBL" id="ML179220">
    <property type="protein sequence ID" value="THU94607.1"/>
    <property type="molecule type" value="Genomic_DNA"/>
</dbReference>
<feature type="compositionally biased region" description="Low complexity" evidence="1">
    <location>
        <begin position="71"/>
        <end position="115"/>
    </location>
</feature>
<name>A0A4S8LY44_DENBC</name>
<proteinExistence type="predicted"/>
<reference evidence="2 3" key="1">
    <citation type="journal article" date="2019" name="Nat. Ecol. Evol.">
        <title>Megaphylogeny resolves global patterns of mushroom evolution.</title>
        <authorList>
            <person name="Varga T."/>
            <person name="Krizsan K."/>
            <person name="Foldi C."/>
            <person name="Dima B."/>
            <person name="Sanchez-Garcia M."/>
            <person name="Sanchez-Ramirez S."/>
            <person name="Szollosi G.J."/>
            <person name="Szarkandi J.G."/>
            <person name="Papp V."/>
            <person name="Albert L."/>
            <person name="Andreopoulos W."/>
            <person name="Angelini C."/>
            <person name="Antonin V."/>
            <person name="Barry K.W."/>
            <person name="Bougher N.L."/>
            <person name="Buchanan P."/>
            <person name="Buyck B."/>
            <person name="Bense V."/>
            <person name="Catcheside P."/>
            <person name="Chovatia M."/>
            <person name="Cooper J."/>
            <person name="Damon W."/>
            <person name="Desjardin D."/>
            <person name="Finy P."/>
            <person name="Geml J."/>
            <person name="Haridas S."/>
            <person name="Hughes K."/>
            <person name="Justo A."/>
            <person name="Karasinski D."/>
            <person name="Kautmanova I."/>
            <person name="Kiss B."/>
            <person name="Kocsube S."/>
            <person name="Kotiranta H."/>
            <person name="LaButti K.M."/>
            <person name="Lechner B.E."/>
            <person name="Liimatainen K."/>
            <person name="Lipzen A."/>
            <person name="Lukacs Z."/>
            <person name="Mihaltcheva S."/>
            <person name="Morgado L.N."/>
            <person name="Niskanen T."/>
            <person name="Noordeloos M.E."/>
            <person name="Ohm R.A."/>
            <person name="Ortiz-Santana B."/>
            <person name="Ovrebo C."/>
            <person name="Racz N."/>
            <person name="Riley R."/>
            <person name="Savchenko A."/>
            <person name="Shiryaev A."/>
            <person name="Soop K."/>
            <person name="Spirin V."/>
            <person name="Szebenyi C."/>
            <person name="Tomsovsky M."/>
            <person name="Tulloss R.E."/>
            <person name="Uehling J."/>
            <person name="Grigoriev I.V."/>
            <person name="Vagvolgyi C."/>
            <person name="Papp T."/>
            <person name="Martin F.M."/>
            <person name="Miettinen O."/>
            <person name="Hibbett D.S."/>
            <person name="Nagy L.G."/>
        </authorList>
    </citation>
    <scope>NUCLEOTIDE SEQUENCE [LARGE SCALE GENOMIC DNA]</scope>
    <source>
        <strain evidence="2 3">CBS 962.96</strain>
    </source>
</reference>
<sequence>MHIPLKGVNGASFTRITRSISKQDHPFLLLSDSFDLNQAIQRVVTFQLADIPVQAIKSSPAKAGPSNDVDLSPLSSPPSSRCQTPTPSSSGVVISSTQSSPLSSLPSSRCQSPISCDPVPSNPPHSDDSKSQVNTPGRKRRRRKRGSRDQTVSAPLGLPTNASLTSLDKQKKSTSHSRDLDELPRELLAPPTREYVSL</sequence>
<gene>
    <name evidence="2" type="ORF">K435DRAFT_860403</name>
</gene>
<evidence type="ECO:0000256" key="1">
    <source>
        <dbReference type="SAM" id="MobiDB-lite"/>
    </source>
</evidence>
<feature type="compositionally biased region" description="Basic and acidic residues" evidence="1">
    <location>
        <begin position="168"/>
        <end position="185"/>
    </location>
</feature>
<dbReference type="AlphaFoldDB" id="A0A4S8LY44"/>
<protein>
    <submittedName>
        <fullName evidence="2">Uncharacterized protein</fullName>
    </submittedName>
</protein>
<feature type="compositionally biased region" description="Basic residues" evidence="1">
    <location>
        <begin position="137"/>
        <end position="146"/>
    </location>
</feature>